<evidence type="ECO:0000313" key="2">
    <source>
        <dbReference type="EMBL" id="PRY94344.1"/>
    </source>
</evidence>
<keyword evidence="3" id="KW-1185">Reference proteome</keyword>
<dbReference type="AlphaFoldDB" id="A0A2T0X643"/>
<organism evidence="2 3">
    <name type="scientific">Donghicola tyrosinivorans</name>
    <dbReference type="NCBI Taxonomy" id="1652492"/>
    <lineage>
        <taxon>Bacteria</taxon>
        <taxon>Pseudomonadati</taxon>
        <taxon>Pseudomonadota</taxon>
        <taxon>Alphaproteobacteria</taxon>
        <taxon>Rhodobacterales</taxon>
        <taxon>Roseobacteraceae</taxon>
        <taxon>Donghicola</taxon>
    </lineage>
</organism>
<name>A0A2T0X643_9RHOB</name>
<evidence type="ECO:0000313" key="3">
    <source>
        <dbReference type="Proteomes" id="UP000238392"/>
    </source>
</evidence>
<dbReference type="EMBL" id="PVTQ01000001">
    <property type="protein sequence ID" value="PRY94344.1"/>
    <property type="molecule type" value="Genomic_DNA"/>
</dbReference>
<proteinExistence type="predicted"/>
<dbReference type="Proteomes" id="UP000238392">
    <property type="component" value="Unassembled WGS sequence"/>
</dbReference>
<reference evidence="2 3" key="1">
    <citation type="submission" date="2018-03" db="EMBL/GenBank/DDBJ databases">
        <title>Genomic Encyclopedia of Archaeal and Bacterial Type Strains, Phase II (KMG-II): from individual species to whole genera.</title>
        <authorList>
            <person name="Goeker M."/>
        </authorList>
    </citation>
    <scope>NUCLEOTIDE SEQUENCE [LARGE SCALE GENOMIC DNA]</scope>
    <source>
        <strain evidence="2 3">DSM 100212</strain>
    </source>
</reference>
<protein>
    <submittedName>
        <fullName evidence="2">Uncharacterized protein</fullName>
    </submittedName>
</protein>
<sequence length="187" mass="21443">MYTAKLPNHFSLVREWHDLITAPLASKHRLDLDVLRTQLDARPDLAEIAVATQQEKERPCPTLIVALRVRASLPRDNEPKWTPELFEIHNTIYAVTEPLEFYCGFAGKWPPATDADLAGFNTHVALGLRKRATEHWQTCAMLRHIILPGRTVPQNQGDWQRGKLDGPHPAPKRKRPMVWKNGDCWMM</sequence>
<gene>
    <name evidence="2" type="ORF">CLV74_101483</name>
</gene>
<comment type="caution">
    <text evidence="2">The sequence shown here is derived from an EMBL/GenBank/DDBJ whole genome shotgun (WGS) entry which is preliminary data.</text>
</comment>
<accession>A0A2T0X643</accession>
<evidence type="ECO:0000256" key="1">
    <source>
        <dbReference type="SAM" id="MobiDB-lite"/>
    </source>
</evidence>
<feature type="region of interest" description="Disordered" evidence="1">
    <location>
        <begin position="153"/>
        <end position="175"/>
    </location>
</feature>